<dbReference type="eggNOG" id="ENOG5032UR1">
    <property type="taxonomic scope" value="Bacteria"/>
</dbReference>
<feature type="transmembrane region" description="Helical" evidence="1">
    <location>
        <begin position="41"/>
        <end position="62"/>
    </location>
</feature>
<dbReference type="AlphaFoldDB" id="D9QU25"/>
<accession>D9QU25</accession>
<dbReference type="Proteomes" id="UP000001661">
    <property type="component" value="Chromosome"/>
</dbReference>
<feature type="transmembrane region" description="Helical" evidence="1">
    <location>
        <begin position="12"/>
        <end position="29"/>
    </location>
</feature>
<dbReference type="EMBL" id="CP002105">
    <property type="protein sequence ID" value="ADL13746.1"/>
    <property type="molecule type" value="Genomic_DNA"/>
</dbReference>
<dbReference type="OrthoDB" id="9809154at2"/>
<name>D9QU25_ACEAZ</name>
<keyword evidence="1" id="KW-1133">Transmembrane helix</keyword>
<protein>
    <recommendedName>
        <fullName evidence="4">ECF transporter S component</fullName>
    </recommendedName>
</protein>
<keyword evidence="1" id="KW-0812">Transmembrane</keyword>
<sequence length="157" mass="17001">MKYTEWLTRTGLLLALTLVIQMLGFPPFVTGPLVNMMLFTTVHLVGWLGASLVGGVTPWIALMRGILPPPLAPMIPFIIAGNIILVSVYYFMLGRNNYLGIGLAALLKFAVLSSGVRFLVELPPKIAQLMQVPQLLTALAGGFLALILVRLLTTALE</sequence>
<feature type="transmembrane region" description="Helical" evidence="1">
    <location>
        <begin position="132"/>
        <end position="152"/>
    </location>
</feature>
<dbReference type="KEGG" id="aar:Acear_2261"/>
<dbReference type="HOGENOM" id="CLU_123730_2_0_9"/>
<keyword evidence="3" id="KW-1185">Reference proteome</keyword>
<feature type="transmembrane region" description="Helical" evidence="1">
    <location>
        <begin position="74"/>
        <end position="92"/>
    </location>
</feature>
<evidence type="ECO:0000313" key="2">
    <source>
        <dbReference type="EMBL" id="ADL13746.1"/>
    </source>
</evidence>
<evidence type="ECO:0000313" key="3">
    <source>
        <dbReference type="Proteomes" id="UP000001661"/>
    </source>
</evidence>
<keyword evidence="1" id="KW-0472">Membrane</keyword>
<feature type="transmembrane region" description="Helical" evidence="1">
    <location>
        <begin position="98"/>
        <end position="120"/>
    </location>
</feature>
<proteinExistence type="predicted"/>
<evidence type="ECO:0008006" key="4">
    <source>
        <dbReference type="Google" id="ProtNLM"/>
    </source>
</evidence>
<evidence type="ECO:0000256" key="1">
    <source>
        <dbReference type="SAM" id="Phobius"/>
    </source>
</evidence>
<reference evidence="2 3" key="1">
    <citation type="journal article" date="2010" name="Stand. Genomic Sci.">
        <title>Complete genome sequence of Acetohalobium arabaticum type strain (Z-7288).</title>
        <authorList>
            <person name="Sikorski J."/>
            <person name="Lapidus A."/>
            <person name="Chertkov O."/>
            <person name="Lucas S."/>
            <person name="Copeland A."/>
            <person name="Glavina Del Rio T."/>
            <person name="Nolan M."/>
            <person name="Tice H."/>
            <person name="Cheng J.F."/>
            <person name="Han C."/>
            <person name="Brambilla E."/>
            <person name="Pitluck S."/>
            <person name="Liolios K."/>
            <person name="Ivanova N."/>
            <person name="Mavromatis K."/>
            <person name="Mikhailova N."/>
            <person name="Pati A."/>
            <person name="Bruce D."/>
            <person name="Detter C."/>
            <person name="Tapia R."/>
            <person name="Goodwin L."/>
            <person name="Chen A."/>
            <person name="Palaniappan K."/>
            <person name="Land M."/>
            <person name="Hauser L."/>
            <person name="Chang Y.J."/>
            <person name="Jeffries C.D."/>
            <person name="Rohde M."/>
            <person name="Goker M."/>
            <person name="Spring S."/>
            <person name="Woyke T."/>
            <person name="Bristow J."/>
            <person name="Eisen J.A."/>
            <person name="Markowitz V."/>
            <person name="Hugenholtz P."/>
            <person name="Kyrpides N.C."/>
            <person name="Klenk H.P."/>
        </authorList>
    </citation>
    <scope>NUCLEOTIDE SEQUENCE [LARGE SCALE GENOMIC DNA]</scope>
    <source>
        <strain evidence="3">ATCC 49924 / DSM 5501 / Z-7288</strain>
    </source>
</reference>
<dbReference type="RefSeq" id="WP_013279187.1">
    <property type="nucleotide sequence ID" value="NC_014378.1"/>
</dbReference>
<gene>
    <name evidence="2" type="ordered locus">Acear_2261</name>
</gene>
<organism evidence="2 3">
    <name type="scientific">Acetohalobium arabaticum (strain ATCC 49924 / DSM 5501 / Z-7288)</name>
    <dbReference type="NCBI Taxonomy" id="574087"/>
    <lineage>
        <taxon>Bacteria</taxon>
        <taxon>Bacillati</taxon>
        <taxon>Bacillota</taxon>
        <taxon>Clostridia</taxon>
        <taxon>Halanaerobiales</taxon>
        <taxon>Halobacteroidaceae</taxon>
        <taxon>Acetohalobium</taxon>
    </lineage>
</organism>
<dbReference type="STRING" id="574087.Acear_2261"/>